<keyword evidence="10" id="KW-1185">Reference proteome</keyword>
<proteinExistence type="inferred from homology"/>
<evidence type="ECO:0000256" key="7">
    <source>
        <dbReference type="ARBA" id="ARBA00025795"/>
    </source>
</evidence>
<dbReference type="Proteomes" id="UP000022910">
    <property type="component" value="Unassembled WGS sequence"/>
</dbReference>
<evidence type="ECO:0000259" key="8">
    <source>
        <dbReference type="PROSITE" id="PS51405"/>
    </source>
</evidence>
<name>A0A015KWA5_RHIIW</name>
<dbReference type="PANTHER" id="PTHR33577">
    <property type="entry name" value="STERIGMATOCYSTIN BIOSYNTHESIS PEROXIDASE STCC-RELATED"/>
    <property type="match status" value="1"/>
</dbReference>
<evidence type="ECO:0000256" key="2">
    <source>
        <dbReference type="ARBA" id="ARBA00022559"/>
    </source>
</evidence>
<dbReference type="GO" id="GO:0046872">
    <property type="term" value="F:metal ion binding"/>
    <property type="evidence" value="ECO:0007669"/>
    <property type="project" value="UniProtKB-KW"/>
</dbReference>
<reference evidence="9 10" key="1">
    <citation type="submission" date="2014-02" db="EMBL/GenBank/DDBJ databases">
        <title>Single nucleus genome sequencing reveals high similarity among nuclei of an endomycorrhizal fungus.</title>
        <authorList>
            <person name="Lin K."/>
            <person name="Geurts R."/>
            <person name="Zhang Z."/>
            <person name="Limpens E."/>
            <person name="Saunders D.G."/>
            <person name="Mu D."/>
            <person name="Pang E."/>
            <person name="Cao H."/>
            <person name="Cha H."/>
            <person name="Lin T."/>
            <person name="Zhou Q."/>
            <person name="Shang Y."/>
            <person name="Li Y."/>
            <person name="Ivanov S."/>
            <person name="Sharma T."/>
            <person name="Velzen R.V."/>
            <person name="Ruijter N.D."/>
            <person name="Aanen D.K."/>
            <person name="Win J."/>
            <person name="Kamoun S."/>
            <person name="Bisseling T."/>
            <person name="Huang S."/>
        </authorList>
    </citation>
    <scope>NUCLEOTIDE SEQUENCE [LARGE SCALE GENOMIC DNA]</scope>
    <source>
        <strain evidence="10">DAOM197198w</strain>
    </source>
</reference>
<comment type="cofactor">
    <cofactor evidence="1">
        <name>heme b</name>
        <dbReference type="ChEBI" id="CHEBI:60344"/>
    </cofactor>
</comment>
<dbReference type="PROSITE" id="PS51405">
    <property type="entry name" value="HEME_HALOPEROXIDASE"/>
    <property type="match status" value="1"/>
</dbReference>
<dbReference type="Gene3D" id="1.10.489.10">
    <property type="entry name" value="Chloroperoxidase-like"/>
    <property type="match status" value="1"/>
</dbReference>
<protein>
    <recommendedName>
        <fullName evidence="8">Heme haloperoxidase family profile domain-containing protein</fullName>
    </recommendedName>
</protein>
<dbReference type="InterPro" id="IPR000028">
    <property type="entry name" value="Chloroperoxidase"/>
</dbReference>
<keyword evidence="6" id="KW-0408">Iron</keyword>
<evidence type="ECO:0000256" key="5">
    <source>
        <dbReference type="ARBA" id="ARBA00023002"/>
    </source>
</evidence>
<dbReference type="SUPFAM" id="SSF47571">
    <property type="entry name" value="Cloroperoxidase"/>
    <property type="match status" value="1"/>
</dbReference>
<keyword evidence="5" id="KW-0560">Oxidoreductase</keyword>
<evidence type="ECO:0000256" key="1">
    <source>
        <dbReference type="ARBA" id="ARBA00001970"/>
    </source>
</evidence>
<dbReference type="Pfam" id="PF01328">
    <property type="entry name" value="Peroxidase_2"/>
    <property type="match status" value="1"/>
</dbReference>
<dbReference type="OrthoDB" id="407298at2759"/>
<comment type="similarity">
    <text evidence="7">Belongs to the chloroperoxidase family.</text>
</comment>
<dbReference type="GO" id="GO:0004601">
    <property type="term" value="F:peroxidase activity"/>
    <property type="evidence" value="ECO:0007669"/>
    <property type="project" value="UniProtKB-KW"/>
</dbReference>
<keyword evidence="2" id="KW-0575">Peroxidase</keyword>
<gene>
    <name evidence="9" type="ORF">RirG_074730</name>
</gene>
<evidence type="ECO:0000256" key="4">
    <source>
        <dbReference type="ARBA" id="ARBA00022723"/>
    </source>
</evidence>
<dbReference type="PANTHER" id="PTHR33577:SF18">
    <property type="entry name" value="HEME HALOPEROXIDASE FAMILY PROFILE DOMAIN-CONTAINING PROTEIN"/>
    <property type="match status" value="1"/>
</dbReference>
<keyword evidence="3" id="KW-0349">Heme</keyword>
<evidence type="ECO:0000313" key="10">
    <source>
        <dbReference type="Proteomes" id="UP000022910"/>
    </source>
</evidence>
<comment type="caution">
    <text evidence="9">The sequence shown here is derived from an EMBL/GenBank/DDBJ whole genome shotgun (WGS) entry which is preliminary data.</text>
</comment>
<evidence type="ECO:0000313" key="9">
    <source>
        <dbReference type="EMBL" id="EXX71859.1"/>
    </source>
</evidence>
<dbReference type="OMA" id="KEANHDY"/>
<evidence type="ECO:0000256" key="6">
    <source>
        <dbReference type="ARBA" id="ARBA00023004"/>
    </source>
</evidence>
<dbReference type="STRING" id="1432141.A0A015KWA5"/>
<dbReference type="InterPro" id="IPR036851">
    <property type="entry name" value="Chloroperoxidase-like_sf"/>
</dbReference>
<dbReference type="AlphaFoldDB" id="A0A015KWA5"/>
<dbReference type="EMBL" id="JEMT01015882">
    <property type="protein sequence ID" value="EXX71859.1"/>
    <property type="molecule type" value="Genomic_DNA"/>
</dbReference>
<organism evidence="9 10">
    <name type="scientific">Rhizophagus irregularis (strain DAOM 197198w)</name>
    <name type="common">Glomus intraradices</name>
    <dbReference type="NCBI Taxonomy" id="1432141"/>
    <lineage>
        <taxon>Eukaryota</taxon>
        <taxon>Fungi</taxon>
        <taxon>Fungi incertae sedis</taxon>
        <taxon>Mucoromycota</taxon>
        <taxon>Glomeromycotina</taxon>
        <taxon>Glomeromycetes</taxon>
        <taxon>Glomerales</taxon>
        <taxon>Glomeraceae</taxon>
        <taxon>Rhizophagus</taxon>
    </lineage>
</organism>
<dbReference type="HOGENOM" id="CLU_050230_5_1_1"/>
<feature type="domain" description="Heme haloperoxidase family profile" evidence="8">
    <location>
        <begin position="2"/>
        <end position="215"/>
    </location>
</feature>
<evidence type="ECO:0000256" key="3">
    <source>
        <dbReference type="ARBA" id="ARBA00022617"/>
    </source>
</evidence>
<sequence length="237" mass="27156">MEKHEYQAPGPNDSRSPCPALNSLANHGYLPRNGKNITANQLIEAINEGFNVSKFIAFILSHAGSYLIGKTREGELSLEDLFNDAIEHPVSLTRPDKDLSEDYRKISPELLDSLFSEKNENNKLTRKSFARQFIKRRDQSLRDNSKFHGLSFLQKYQVFGEYSLTLLCFPGSENGRGEEIDVDTLRSIYQFERFPDNWKKSESTIGLSQLHNLVGNIRDMVEDLDKNKPENMNKILK</sequence>
<accession>A0A015KWA5</accession>
<dbReference type="SMR" id="A0A015KWA5"/>
<keyword evidence="4" id="KW-0479">Metal-binding</keyword>